<dbReference type="InterPro" id="IPR051681">
    <property type="entry name" value="Ser/Thr_Kinases-Pseudokinases"/>
</dbReference>
<keyword evidence="1" id="KW-0808">Transferase</keyword>
<dbReference type="PROSITE" id="PS00107">
    <property type="entry name" value="PROTEIN_KINASE_ATP"/>
    <property type="match status" value="1"/>
</dbReference>
<evidence type="ECO:0000259" key="6">
    <source>
        <dbReference type="PROSITE" id="PS50011"/>
    </source>
</evidence>
<dbReference type="Gene3D" id="3.30.200.20">
    <property type="entry name" value="Phosphorylase Kinase, domain 1"/>
    <property type="match status" value="1"/>
</dbReference>
<dbReference type="Pfam" id="PF07714">
    <property type="entry name" value="PK_Tyr_Ser-Thr"/>
    <property type="match status" value="1"/>
</dbReference>
<keyword evidence="1" id="KW-0418">Kinase</keyword>
<evidence type="ECO:0000256" key="2">
    <source>
        <dbReference type="ARBA" id="ARBA00022741"/>
    </source>
</evidence>
<dbReference type="InterPro" id="IPR001245">
    <property type="entry name" value="Ser-Thr/Tyr_kinase_cat_dom"/>
</dbReference>
<dbReference type="GO" id="GO:0004674">
    <property type="term" value="F:protein serine/threonine kinase activity"/>
    <property type="evidence" value="ECO:0007669"/>
    <property type="project" value="UniProtKB-KW"/>
</dbReference>
<feature type="region of interest" description="Disordered" evidence="5">
    <location>
        <begin position="207"/>
        <end position="354"/>
    </location>
</feature>
<feature type="compositionally biased region" description="Pro residues" evidence="5">
    <location>
        <begin position="331"/>
        <end position="351"/>
    </location>
</feature>
<sequence>MIYQYPAGQAGPRLSTRAGGHSTQSNGQPRSASVMPNKQSIPRPRAAVPTAVSYMPPSTERMGGGMAQSASQSFITPASGAQVKCATYSPAVQVRASRGHPSAQTEPPVQVIRKVPTPSRAETSQQWSVDNSYWLASEGEESRFAGKVQLLDKHLVTSVKDAIEGLNRHALPTQEPYCVVFNVADSAYYLLYQANCLDAALARVGKGDDCDSSTPNSSVNGVKVSRNRVVRQSSMPTTVGGHESLEVERMRCRGSGSGGFTARVGSPTASLPDERSVEPPATANACRSGDVSAATSTPGVSGTPLLGGPRPPLRSVASGLSPAQAQSQSYLPPPVAGAPPSAPTGPVPQAPRPVSVAPRRFASPAPQRKGWQQVTHAQSYQPTRNAYGDTPPQGPAKAQHALPPPPSRAVGSGETPKPVLEARDQKNRKPSQSQSTPRDNLERELDPVEKVEYSELQFVEHLGSGEFGQVMRGVYRGEEVAIKQLYWDNTVMTESVMQDLAKEIGSFRHLRHKRLVRFIGACLEMPHPVLVTEYMPGGSLHHLLHVRKLQLPVLHAINMCLQLADGVMYLHLQTPTIVHRDLKSLNVVLDLNLNVKICDFGLTESMERTHITKSNNGGSPRYMAPELFDAKTKITEKIDIWAVGCIFVEIFGGPLPYEQINTLAELTREMLVHKRSPFVPQLPGDLNEIVSSCLLFDHVARPGSKRLFEELKAAKKQLRDAGEL</sequence>
<feature type="domain" description="Protein kinase" evidence="6">
    <location>
        <begin position="456"/>
        <end position="718"/>
    </location>
</feature>
<protein>
    <recommendedName>
        <fullName evidence="6">Protein kinase domain-containing protein</fullName>
    </recommendedName>
</protein>
<dbReference type="InterPro" id="IPR000719">
    <property type="entry name" value="Prot_kinase_dom"/>
</dbReference>
<keyword evidence="2 4" id="KW-0547">Nucleotide-binding</keyword>
<feature type="region of interest" description="Disordered" evidence="5">
    <location>
        <begin position="382"/>
        <end position="445"/>
    </location>
</feature>
<dbReference type="PANTHER" id="PTHR44329:SF289">
    <property type="entry name" value="SERINE_THREONINE-PROTEIN KINASE VIK"/>
    <property type="match status" value="1"/>
</dbReference>
<dbReference type="EMBL" id="HBFQ01034817">
    <property type="protein sequence ID" value="CAD8850206.1"/>
    <property type="molecule type" value="Transcribed_RNA"/>
</dbReference>
<proteinExistence type="predicted"/>
<dbReference type="PROSITE" id="PS50011">
    <property type="entry name" value="PROTEIN_KINASE_DOM"/>
    <property type="match status" value="1"/>
</dbReference>
<feature type="compositionally biased region" description="Polar residues" evidence="5">
    <location>
        <begin position="321"/>
        <end position="330"/>
    </location>
</feature>
<feature type="binding site" evidence="4">
    <location>
        <position position="483"/>
    </location>
    <ligand>
        <name>ATP</name>
        <dbReference type="ChEBI" id="CHEBI:30616"/>
    </ligand>
</feature>
<evidence type="ECO:0000256" key="5">
    <source>
        <dbReference type="SAM" id="MobiDB-lite"/>
    </source>
</evidence>
<organism evidence="7">
    <name type="scientific">Noctiluca scintillans</name>
    <name type="common">Sea sparkle</name>
    <name type="synonym">Red tide dinoflagellate</name>
    <dbReference type="NCBI Taxonomy" id="2966"/>
    <lineage>
        <taxon>Eukaryota</taxon>
        <taxon>Sar</taxon>
        <taxon>Alveolata</taxon>
        <taxon>Dinophyceae</taxon>
        <taxon>Noctilucales</taxon>
        <taxon>Noctilucaceae</taxon>
        <taxon>Noctiluca</taxon>
    </lineage>
</organism>
<reference evidence="7" key="1">
    <citation type="submission" date="2021-01" db="EMBL/GenBank/DDBJ databases">
        <authorList>
            <person name="Corre E."/>
            <person name="Pelletier E."/>
            <person name="Niang G."/>
            <person name="Scheremetjew M."/>
            <person name="Finn R."/>
            <person name="Kale V."/>
            <person name="Holt S."/>
            <person name="Cochrane G."/>
            <person name="Meng A."/>
            <person name="Brown T."/>
            <person name="Cohen L."/>
        </authorList>
    </citation>
    <scope>NUCLEOTIDE SEQUENCE</scope>
</reference>
<dbReference type="PROSITE" id="PS00108">
    <property type="entry name" value="PROTEIN_KINASE_ST"/>
    <property type="match status" value="1"/>
</dbReference>
<evidence type="ECO:0000256" key="3">
    <source>
        <dbReference type="ARBA" id="ARBA00022840"/>
    </source>
</evidence>
<dbReference type="InterPro" id="IPR011009">
    <property type="entry name" value="Kinase-like_dom_sf"/>
</dbReference>
<evidence type="ECO:0000256" key="1">
    <source>
        <dbReference type="ARBA" id="ARBA00022527"/>
    </source>
</evidence>
<dbReference type="SMART" id="SM00220">
    <property type="entry name" value="S_TKc"/>
    <property type="match status" value="1"/>
</dbReference>
<gene>
    <name evidence="7" type="ORF">NSCI0253_LOCUS24556</name>
</gene>
<dbReference type="PANTHER" id="PTHR44329">
    <property type="entry name" value="SERINE/THREONINE-PROTEIN KINASE TNNI3K-RELATED"/>
    <property type="match status" value="1"/>
</dbReference>
<dbReference type="InterPro" id="IPR017441">
    <property type="entry name" value="Protein_kinase_ATP_BS"/>
</dbReference>
<dbReference type="InterPro" id="IPR008271">
    <property type="entry name" value="Ser/Thr_kinase_AS"/>
</dbReference>
<feature type="compositionally biased region" description="Polar residues" evidence="5">
    <location>
        <begin position="21"/>
        <end position="40"/>
    </location>
</feature>
<dbReference type="AlphaFoldDB" id="A0A7S1F7R6"/>
<feature type="region of interest" description="Disordered" evidence="5">
    <location>
        <begin position="1"/>
        <end position="47"/>
    </location>
</feature>
<dbReference type="Gene3D" id="1.10.510.10">
    <property type="entry name" value="Transferase(Phosphotransferase) domain 1"/>
    <property type="match status" value="1"/>
</dbReference>
<name>A0A7S1F7R6_NOCSC</name>
<dbReference type="GO" id="GO:0005524">
    <property type="term" value="F:ATP binding"/>
    <property type="evidence" value="ECO:0007669"/>
    <property type="project" value="UniProtKB-UniRule"/>
</dbReference>
<keyword evidence="1" id="KW-0723">Serine/threonine-protein kinase</keyword>
<evidence type="ECO:0000256" key="4">
    <source>
        <dbReference type="PROSITE-ProRule" id="PRU10141"/>
    </source>
</evidence>
<evidence type="ECO:0000313" key="7">
    <source>
        <dbReference type="EMBL" id="CAD8850206.1"/>
    </source>
</evidence>
<dbReference type="SUPFAM" id="SSF56112">
    <property type="entry name" value="Protein kinase-like (PK-like)"/>
    <property type="match status" value="1"/>
</dbReference>
<keyword evidence="3 4" id="KW-0067">ATP-binding</keyword>
<accession>A0A7S1F7R6</accession>